<name>A0A2Z5FZA7_9BACT</name>
<dbReference type="InterPro" id="IPR029058">
    <property type="entry name" value="AB_hydrolase_fold"/>
</dbReference>
<dbReference type="SUPFAM" id="SSF53474">
    <property type="entry name" value="alpha/beta-Hydrolases"/>
    <property type="match status" value="1"/>
</dbReference>
<dbReference type="Pfam" id="PF00561">
    <property type="entry name" value="Abhydrolase_1"/>
    <property type="match status" value="1"/>
</dbReference>
<protein>
    <submittedName>
        <fullName evidence="2">Hydrolase</fullName>
    </submittedName>
</protein>
<evidence type="ECO:0000313" key="3">
    <source>
        <dbReference type="Proteomes" id="UP000253606"/>
    </source>
</evidence>
<dbReference type="AlphaFoldDB" id="A0A2Z5FZA7"/>
<dbReference type="EMBL" id="CP030840">
    <property type="protein sequence ID" value="AXC12178.1"/>
    <property type="molecule type" value="Genomic_DNA"/>
</dbReference>
<dbReference type="RefSeq" id="WP_236657452.1">
    <property type="nucleotide sequence ID" value="NZ_CP030840.1"/>
</dbReference>
<evidence type="ECO:0000313" key="2">
    <source>
        <dbReference type="EMBL" id="AXC12178.1"/>
    </source>
</evidence>
<dbReference type="PRINTS" id="PR00111">
    <property type="entry name" value="ABHYDROLASE"/>
</dbReference>
<keyword evidence="3" id="KW-1185">Reference proteome</keyword>
<dbReference type="KEGG" id="abas:ACPOL_2874"/>
<gene>
    <name evidence="2" type="ORF">ACPOL_2874</name>
</gene>
<dbReference type="GO" id="GO:0016787">
    <property type="term" value="F:hydrolase activity"/>
    <property type="evidence" value="ECO:0007669"/>
    <property type="project" value="UniProtKB-KW"/>
</dbReference>
<accession>A0A2Z5FZA7</accession>
<organism evidence="2 3">
    <name type="scientific">Acidisarcina polymorpha</name>
    <dbReference type="NCBI Taxonomy" id="2211140"/>
    <lineage>
        <taxon>Bacteria</taxon>
        <taxon>Pseudomonadati</taxon>
        <taxon>Acidobacteriota</taxon>
        <taxon>Terriglobia</taxon>
        <taxon>Terriglobales</taxon>
        <taxon>Acidobacteriaceae</taxon>
        <taxon>Acidisarcina</taxon>
    </lineage>
</organism>
<feature type="domain" description="AB hydrolase-1" evidence="1">
    <location>
        <begin position="55"/>
        <end position="179"/>
    </location>
</feature>
<keyword evidence="2" id="KW-0378">Hydrolase</keyword>
<dbReference type="PANTHER" id="PTHR43689">
    <property type="entry name" value="HYDROLASE"/>
    <property type="match status" value="1"/>
</dbReference>
<dbReference type="PANTHER" id="PTHR43689:SF8">
    <property type="entry name" value="ALPHA_BETA-HYDROLASES SUPERFAMILY PROTEIN"/>
    <property type="match status" value="1"/>
</dbReference>
<sequence length="319" mass="36000">MSASSLMALTIPTSALAQTRSILDTEWYSANRRFATLPMGRIAYLERGHGPRAALFLHGFPLNSFQWRGALERLSPYRRCIAPDLMGMGYSEGSDEQDITPATQVEMLASLLDYLKVQDVDVVANDAGGLVAQLLIARHPKRVRTLLLSNCDVDTNNPPEKFLPAVALAKRHMFAERYVTPQLANKQLARSVKGIGGQYTHPDSLTDSTIDMYFTPLIASPARKIQLDRYTVALGDSVLVPIRSDLERWKNPVRIVWALKDSFFGVEWAEWLDHRFSGSRGIRRLEDANLFFPEEMPDLIAEEAQALWAYRPRSRQPVR</sequence>
<evidence type="ECO:0000259" key="1">
    <source>
        <dbReference type="Pfam" id="PF00561"/>
    </source>
</evidence>
<reference evidence="2 3" key="1">
    <citation type="journal article" date="2018" name="Front. Microbiol.">
        <title>Hydrolytic Capabilities as a Key to Environmental Success: Chitinolytic and Cellulolytic Acidobacteria From Acidic Sub-arctic Soils and Boreal Peatlands.</title>
        <authorList>
            <person name="Belova S.E."/>
            <person name="Ravin N.V."/>
            <person name="Pankratov T.A."/>
            <person name="Rakitin A.L."/>
            <person name="Ivanova A.A."/>
            <person name="Beletsky A.V."/>
            <person name="Mardanov A.V."/>
            <person name="Sinninghe Damste J.S."/>
            <person name="Dedysh S.N."/>
        </authorList>
    </citation>
    <scope>NUCLEOTIDE SEQUENCE [LARGE SCALE GENOMIC DNA]</scope>
    <source>
        <strain evidence="2 3">SBC82</strain>
    </source>
</reference>
<dbReference type="InterPro" id="IPR000073">
    <property type="entry name" value="AB_hydrolase_1"/>
</dbReference>
<dbReference type="Proteomes" id="UP000253606">
    <property type="component" value="Chromosome"/>
</dbReference>
<proteinExistence type="predicted"/>
<dbReference type="Gene3D" id="3.40.50.1820">
    <property type="entry name" value="alpha/beta hydrolase"/>
    <property type="match status" value="1"/>
</dbReference>